<evidence type="ECO:0000313" key="1">
    <source>
        <dbReference type="EMBL" id="SVA36403.1"/>
    </source>
</evidence>
<proteinExistence type="predicted"/>
<gene>
    <name evidence="1" type="ORF">METZ01_LOCUS89257</name>
</gene>
<sequence length="187" mass="19929">MKRLVLLGCALLALAAPATAQTDEEIIERAVLAAPVGRGGTGQTEAMVVTWNEDGTRRVLREGTNDFVCWDRSGQNGQRAFSVQCTNKGNLERYEQNLEFFRASSTPEEAKALMDAAEADGTRVVPVFGSVYYYMSGTDQESAGQHLVVMVPFATNESLGLPGGRSANIISVMGAGSSGAHLMVPGR</sequence>
<dbReference type="EMBL" id="UINC01008077">
    <property type="protein sequence ID" value="SVA36403.1"/>
    <property type="molecule type" value="Genomic_DNA"/>
</dbReference>
<name>A0A381VAM4_9ZZZZ</name>
<accession>A0A381VAM4</accession>
<dbReference type="AlphaFoldDB" id="A0A381VAM4"/>
<protein>
    <submittedName>
        <fullName evidence="1">Uncharacterized protein</fullName>
    </submittedName>
</protein>
<organism evidence="1">
    <name type="scientific">marine metagenome</name>
    <dbReference type="NCBI Taxonomy" id="408172"/>
    <lineage>
        <taxon>unclassified sequences</taxon>
        <taxon>metagenomes</taxon>
        <taxon>ecological metagenomes</taxon>
    </lineage>
</organism>
<reference evidence="1" key="1">
    <citation type="submission" date="2018-05" db="EMBL/GenBank/DDBJ databases">
        <authorList>
            <person name="Lanie J.A."/>
            <person name="Ng W.-L."/>
            <person name="Kazmierczak K.M."/>
            <person name="Andrzejewski T.M."/>
            <person name="Davidsen T.M."/>
            <person name="Wayne K.J."/>
            <person name="Tettelin H."/>
            <person name="Glass J.I."/>
            <person name="Rusch D."/>
            <person name="Podicherti R."/>
            <person name="Tsui H.-C.T."/>
            <person name="Winkler M.E."/>
        </authorList>
    </citation>
    <scope>NUCLEOTIDE SEQUENCE</scope>
</reference>